<dbReference type="EMBL" id="RZNC01000003">
    <property type="protein sequence ID" value="RWZ61606.1"/>
    <property type="molecule type" value="Genomic_DNA"/>
</dbReference>
<gene>
    <name evidence="2" type="ORF">ELQ92_09190</name>
</gene>
<protein>
    <recommendedName>
        <fullName evidence="1">DUF8185 domain-containing protein</fullName>
    </recommendedName>
</protein>
<evidence type="ECO:0000259" key="1">
    <source>
        <dbReference type="Pfam" id="PF26572"/>
    </source>
</evidence>
<dbReference type="InterPro" id="IPR058498">
    <property type="entry name" value="DUF8185"/>
</dbReference>
<comment type="caution">
    <text evidence="2">The sequence shown here is derived from an EMBL/GenBank/DDBJ whole genome shotgun (WGS) entry which is preliminary data.</text>
</comment>
<keyword evidence="3" id="KW-1185">Reference proteome</keyword>
<reference evidence="2 3" key="1">
    <citation type="submission" date="2018-12" db="EMBL/GenBank/DDBJ databases">
        <authorList>
            <person name="Li F."/>
        </authorList>
    </citation>
    <scope>NUCLEOTIDE SEQUENCE [LARGE SCALE GENOMIC DNA]</scope>
    <source>
        <strain evidence="2 3">8H24J-4-2</strain>
    </source>
</reference>
<accession>A0A444QC32</accession>
<dbReference type="Pfam" id="PF26572">
    <property type="entry name" value="DUF8185"/>
    <property type="match status" value="1"/>
</dbReference>
<name>A0A444QC32_9MICO</name>
<sequence length="181" mass="19122">MLAVSVAAFSPKGLLDRGFTVLGLRTVRVVPSGDLDLVVALRAVLDRLATPELASGERLSITLPDQQITTVWTGISPPRSGWLPVGSLPSGTLADHARRGAVEVAKAVPTAAGDHIVHSVRLAVWTRSVEGRDDIPAGAAFAADAFGFLADPHEEVPVFVNGPWVRLSPHRGHILARRGVI</sequence>
<evidence type="ECO:0000313" key="3">
    <source>
        <dbReference type="Proteomes" id="UP000288603"/>
    </source>
</evidence>
<evidence type="ECO:0000313" key="2">
    <source>
        <dbReference type="EMBL" id="RWZ61606.1"/>
    </source>
</evidence>
<feature type="domain" description="DUF8185" evidence="1">
    <location>
        <begin position="77"/>
        <end position="179"/>
    </location>
</feature>
<dbReference type="Proteomes" id="UP000288603">
    <property type="component" value="Unassembled WGS sequence"/>
</dbReference>
<dbReference type="OrthoDB" id="4801220at2"/>
<proteinExistence type="predicted"/>
<organism evidence="2 3">
    <name type="scientific">Labedella populi</name>
    <dbReference type="NCBI Taxonomy" id="2498850"/>
    <lineage>
        <taxon>Bacteria</taxon>
        <taxon>Bacillati</taxon>
        <taxon>Actinomycetota</taxon>
        <taxon>Actinomycetes</taxon>
        <taxon>Micrococcales</taxon>
        <taxon>Microbacteriaceae</taxon>
        <taxon>Labedella</taxon>
    </lineage>
</organism>
<dbReference type="AlphaFoldDB" id="A0A444QC32"/>